<dbReference type="SMART" id="SM00710">
    <property type="entry name" value="PbH1"/>
    <property type="match status" value="6"/>
</dbReference>
<gene>
    <name evidence="2" type="ORF">AACH06_03160</name>
</gene>
<dbReference type="InterPro" id="IPR012334">
    <property type="entry name" value="Pectin_lyas_fold"/>
</dbReference>
<dbReference type="InterPro" id="IPR022441">
    <property type="entry name" value="Para_beta_helix_rpt-2"/>
</dbReference>
<name>A0ABU9BME4_9BURK</name>
<dbReference type="InterPro" id="IPR006626">
    <property type="entry name" value="PbH1"/>
</dbReference>
<sequence length="608" mass="65319">MHTTNTTFAGGYVSLGDVAGSNPDGVTLNDLPIQNCIDDLSSNGGGTLWIPKGRWAFSSFAPKSNVTISGMRGASWLVQVQPKKDITTGIYKAWGSGALKNFHLKELSFDGGRVQQPLNPNNDLIRFALDRGDLIENISITDCDFQNAQNNFIQVLGGHPSAQLRRFNVMRCSFVTTPEKVFSGSNAYKTSMDAVRIEQTYDYSHSGDAYGTVLFRHINIADNYAETIRTLADLKRGCAFFTISRNSTRNMSDCHHSVDGSFNGSICGNTADVEVDFAGPSSFTNFIEVQGEQILVTGNQMDGGHRVVDGIFITDYGRPEENGEGHRSIGVQVSNNHVSNVTRHGIRVLNNSACTVTDNTITNAAKYGVSIESGTGRTGPDGVPLVSSGCAVGDNQMSGCLDGVSLAGTSHVLGENTLDGRDALLLPSTLLQASKYGNFRRAHAHTELNPNPHFRVSITNMDNAEFYETSYPAITAAKTKPDGVPQAVVLTDSDDKALTALRCSTRIAVAVGDYVYGRVWIRTGTATSLSVFIQEQDASGAFISNTFYAPASVPSTWTEYVFRHKIVNGSCAKVAVHVAPASGSNVSANTGTSEWANLRLSRTPIGFS</sequence>
<keyword evidence="3" id="KW-1185">Reference proteome</keyword>
<reference evidence="2 3" key="1">
    <citation type="submission" date="2024-04" db="EMBL/GenBank/DDBJ databases">
        <title>Novel species of the genus Ideonella isolated from streams.</title>
        <authorList>
            <person name="Lu H."/>
        </authorList>
    </citation>
    <scope>NUCLEOTIDE SEQUENCE [LARGE SCALE GENOMIC DNA]</scope>
    <source>
        <strain evidence="2 3">DXS29W</strain>
    </source>
</reference>
<dbReference type="EMBL" id="JBBUTG010000001">
    <property type="protein sequence ID" value="MEK8029810.1"/>
    <property type="molecule type" value="Genomic_DNA"/>
</dbReference>
<dbReference type="NCBIfam" id="TIGR03804">
    <property type="entry name" value="para_beta_helix"/>
    <property type="match status" value="1"/>
</dbReference>
<evidence type="ECO:0000313" key="3">
    <source>
        <dbReference type="Proteomes" id="UP001371218"/>
    </source>
</evidence>
<organism evidence="2 3">
    <name type="scientific">Ideonella lacteola</name>
    <dbReference type="NCBI Taxonomy" id="2984193"/>
    <lineage>
        <taxon>Bacteria</taxon>
        <taxon>Pseudomonadati</taxon>
        <taxon>Pseudomonadota</taxon>
        <taxon>Betaproteobacteria</taxon>
        <taxon>Burkholderiales</taxon>
        <taxon>Sphaerotilaceae</taxon>
        <taxon>Ideonella</taxon>
    </lineage>
</organism>
<dbReference type="Pfam" id="PF13229">
    <property type="entry name" value="Beta_helix"/>
    <property type="match status" value="1"/>
</dbReference>
<dbReference type="InterPro" id="IPR039448">
    <property type="entry name" value="Beta_helix"/>
</dbReference>
<dbReference type="Gene3D" id="2.160.20.10">
    <property type="entry name" value="Single-stranded right-handed beta-helix, Pectin lyase-like"/>
    <property type="match status" value="2"/>
</dbReference>
<accession>A0ABU9BME4</accession>
<dbReference type="Proteomes" id="UP001371218">
    <property type="component" value="Unassembled WGS sequence"/>
</dbReference>
<evidence type="ECO:0000313" key="2">
    <source>
        <dbReference type="EMBL" id="MEK8029810.1"/>
    </source>
</evidence>
<protein>
    <recommendedName>
        <fullName evidence="1">Right handed beta helix domain-containing protein</fullName>
    </recommendedName>
</protein>
<dbReference type="SUPFAM" id="SSF51126">
    <property type="entry name" value="Pectin lyase-like"/>
    <property type="match status" value="1"/>
</dbReference>
<evidence type="ECO:0000259" key="1">
    <source>
        <dbReference type="Pfam" id="PF13229"/>
    </source>
</evidence>
<dbReference type="InterPro" id="IPR011050">
    <property type="entry name" value="Pectin_lyase_fold/virulence"/>
</dbReference>
<dbReference type="RefSeq" id="WP_341424143.1">
    <property type="nucleotide sequence ID" value="NZ_JBBUTG010000001.1"/>
</dbReference>
<proteinExistence type="predicted"/>
<feature type="domain" description="Right handed beta helix" evidence="1">
    <location>
        <begin position="290"/>
        <end position="376"/>
    </location>
</feature>
<comment type="caution">
    <text evidence="2">The sequence shown here is derived from an EMBL/GenBank/DDBJ whole genome shotgun (WGS) entry which is preliminary data.</text>
</comment>